<dbReference type="PANTHER" id="PTHR12146">
    <property type="entry name" value="40S RIBOSOMAL PROTEIN S10"/>
    <property type="match status" value="1"/>
</dbReference>
<evidence type="ECO:0000256" key="10">
    <source>
        <dbReference type="ARBA" id="ARBA00023242"/>
    </source>
</evidence>
<feature type="region of interest" description="Disordered" evidence="16">
    <location>
        <begin position="75"/>
        <end position="97"/>
    </location>
</feature>
<keyword evidence="10" id="KW-0539">Nucleus</keyword>
<evidence type="ECO:0000313" key="19">
    <source>
        <dbReference type="Proteomes" id="UP000011518"/>
    </source>
</evidence>
<feature type="domain" description="Plectin/eS10 N-terminal" evidence="17">
    <location>
        <begin position="127"/>
        <end position="158"/>
    </location>
</feature>
<evidence type="ECO:0000259" key="17">
    <source>
        <dbReference type="Pfam" id="PF03501"/>
    </source>
</evidence>
<keyword evidence="9 18" id="KW-0689">Ribosomal protein</keyword>
<evidence type="ECO:0000256" key="1">
    <source>
        <dbReference type="ARBA" id="ARBA00004496"/>
    </source>
</evidence>
<keyword evidence="6" id="KW-1017">Isopeptide bond</keyword>
<dbReference type="PANTHER" id="PTHR12146:SF10">
    <property type="entry name" value="SMALL RIBOSOMAL SUBUNIT PROTEIN ES10"/>
    <property type="match status" value="1"/>
</dbReference>
<evidence type="ECO:0000256" key="4">
    <source>
        <dbReference type="ARBA" id="ARBA00022481"/>
    </source>
</evidence>
<keyword evidence="7" id="KW-0597">Phosphoprotein</keyword>
<dbReference type="InParanoid" id="L9KW32"/>
<evidence type="ECO:0000256" key="11">
    <source>
        <dbReference type="ARBA" id="ARBA00023274"/>
    </source>
</evidence>
<feature type="compositionally biased region" description="Basic and acidic residues" evidence="16">
    <location>
        <begin position="226"/>
        <end position="243"/>
    </location>
</feature>
<dbReference type="GO" id="GO:0003723">
    <property type="term" value="F:RNA binding"/>
    <property type="evidence" value="ECO:0007669"/>
    <property type="project" value="TreeGrafter"/>
</dbReference>
<dbReference type="GO" id="GO:0022627">
    <property type="term" value="C:cytosolic small ribosomal subunit"/>
    <property type="evidence" value="ECO:0007669"/>
    <property type="project" value="TreeGrafter"/>
</dbReference>
<protein>
    <recommendedName>
        <fullName evidence="12">Small ribosomal subunit protein eS10</fullName>
    </recommendedName>
    <alternativeName>
        <fullName evidence="13">40S ribosomal protein S10</fullName>
    </alternativeName>
</protein>
<dbReference type="InterPro" id="IPR036388">
    <property type="entry name" value="WH-like_DNA-bd_sf"/>
</dbReference>
<evidence type="ECO:0000313" key="18">
    <source>
        <dbReference type="EMBL" id="ELW65392.1"/>
    </source>
</evidence>
<comment type="function">
    <text evidence="14">Component of the 40S ribosomal subunit. The ribosome is a large ribonucleoprotein complex responsible for the synthesis of proteins in the cell.</text>
</comment>
<keyword evidence="11" id="KW-0687">Ribonucleoprotein</keyword>
<reference evidence="19" key="2">
    <citation type="journal article" date="2013" name="Nat. Commun.">
        <title>Genome of the Chinese tree shrew.</title>
        <authorList>
            <person name="Fan Y."/>
            <person name="Huang Z.Y."/>
            <person name="Cao C.C."/>
            <person name="Chen C.S."/>
            <person name="Chen Y.X."/>
            <person name="Fan D.D."/>
            <person name="He J."/>
            <person name="Hou H.L."/>
            <person name="Hu L."/>
            <person name="Hu X.T."/>
            <person name="Jiang X.T."/>
            <person name="Lai R."/>
            <person name="Lang Y.S."/>
            <person name="Liang B."/>
            <person name="Liao S.G."/>
            <person name="Mu D."/>
            <person name="Ma Y.Y."/>
            <person name="Niu Y.Y."/>
            <person name="Sun X.Q."/>
            <person name="Xia J.Q."/>
            <person name="Xiao J."/>
            <person name="Xiong Z.Q."/>
            <person name="Xu L."/>
            <person name="Yang L."/>
            <person name="Zhang Y."/>
            <person name="Zhao W."/>
            <person name="Zhao X.D."/>
            <person name="Zheng Y.T."/>
            <person name="Zhou J.M."/>
            <person name="Zhu Y.B."/>
            <person name="Zhang G.J."/>
            <person name="Wang J."/>
            <person name="Yao Y.G."/>
        </authorList>
    </citation>
    <scope>NUCLEOTIDE SEQUENCE [LARGE SCALE GENOMIC DNA]</scope>
</reference>
<keyword evidence="8" id="KW-0832">Ubl conjugation</keyword>
<dbReference type="GO" id="GO:0005730">
    <property type="term" value="C:nucleolus"/>
    <property type="evidence" value="ECO:0007669"/>
    <property type="project" value="UniProtKB-SubCell"/>
</dbReference>
<dbReference type="Pfam" id="PF03501">
    <property type="entry name" value="S10_plectin"/>
    <property type="match status" value="1"/>
</dbReference>
<name>L9KW32_TUPCH</name>
<comment type="subcellular location">
    <subcellularLocation>
        <location evidence="1">Cytoplasm</location>
    </subcellularLocation>
    <subcellularLocation>
        <location evidence="2">Nucleus</location>
        <location evidence="2">Nucleolus</location>
    </subcellularLocation>
</comment>
<keyword evidence="5" id="KW-0963">Cytoplasm</keyword>
<sequence>MAIILASGDLRYLSHTSEQIDPVLWMPVRKKLPCSEWVQWKLGKQTSSNNLKIKQKDLPVFVMEALSLDPSAVSMTRGFDPSPSPSPSPRTATALKPLSPMGHRIGELLLPCSCRDVDAQEELGCHYELLFKEGVMVAKKDVHMPKHPELTVKNVPSLHVNEGHAVSSFKATRRSSLPGDISPGTLPMPISSIQYLRDYLHLPPEMVPATLRQSHPETGRPQPKGLEGERPARLTRREADSDTYRGLCPPV</sequence>
<evidence type="ECO:0000256" key="3">
    <source>
        <dbReference type="ARBA" id="ARBA00007278"/>
    </source>
</evidence>
<dbReference type="GO" id="GO:0003735">
    <property type="term" value="F:structural constituent of ribosome"/>
    <property type="evidence" value="ECO:0007669"/>
    <property type="project" value="TreeGrafter"/>
</dbReference>
<comment type="subunit">
    <text evidence="15">Component of the small ribosomal subunit. The methylated form interacts with NPM1.</text>
</comment>
<dbReference type="InterPro" id="IPR005326">
    <property type="entry name" value="Plectin_eS10_N"/>
</dbReference>
<evidence type="ECO:0000256" key="13">
    <source>
        <dbReference type="ARBA" id="ARBA00044563"/>
    </source>
</evidence>
<evidence type="ECO:0000256" key="7">
    <source>
        <dbReference type="ARBA" id="ARBA00022553"/>
    </source>
</evidence>
<keyword evidence="19" id="KW-1185">Reference proteome</keyword>
<evidence type="ECO:0000256" key="9">
    <source>
        <dbReference type="ARBA" id="ARBA00022980"/>
    </source>
</evidence>
<dbReference type="EMBL" id="KB320690">
    <property type="protein sequence ID" value="ELW65392.1"/>
    <property type="molecule type" value="Genomic_DNA"/>
</dbReference>
<evidence type="ECO:0000256" key="16">
    <source>
        <dbReference type="SAM" id="MobiDB-lite"/>
    </source>
</evidence>
<organism evidence="18 19">
    <name type="scientific">Tupaia chinensis</name>
    <name type="common">Chinese tree shrew</name>
    <name type="synonym">Tupaia belangeri chinensis</name>
    <dbReference type="NCBI Taxonomy" id="246437"/>
    <lineage>
        <taxon>Eukaryota</taxon>
        <taxon>Metazoa</taxon>
        <taxon>Chordata</taxon>
        <taxon>Craniata</taxon>
        <taxon>Vertebrata</taxon>
        <taxon>Euteleostomi</taxon>
        <taxon>Mammalia</taxon>
        <taxon>Eutheria</taxon>
        <taxon>Euarchontoglires</taxon>
        <taxon>Scandentia</taxon>
        <taxon>Tupaiidae</taxon>
        <taxon>Tupaia</taxon>
    </lineage>
</organism>
<evidence type="ECO:0000256" key="14">
    <source>
        <dbReference type="ARBA" id="ARBA00045797"/>
    </source>
</evidence>
<feature type="region of interest" description="Disordered" evidence="16">
    <location>
        <begin position="211"/>
        <end position="251"/>
    </location>
</feature>
<gene>
    <name evidence="18" type="ORF">TREES_T100013165</name>
</gene>
<evidence type="ECO:0000256" key="6">
    <source>
        <dbReference type="ARBA" id="ARBA00022499"/>
    </source>
</evidence>
<evidence type="ECO:0000256" key="8">
    <source>
        <dbReference type="ARBA" id="ARBA00022843"/>
    </source>
</evidence>
<accession>L9KW32</accession>
<evidence type="ECO:0000256" key="12">
    <source>
        <dbReference type="ARBA" id="ARBA00044523"/>
    </source>
</evidence>
<evidence type="ECO:0000256" key="5">
    <source>
        <dbReference type="ARBA" id="ARBA00022490"/>
    </source>
</evidence>
<keyword evidence="4" id="KW-0488">Methylation</keyword>
<evidence type="ECO:0000256" key="15">
    <source>
        <dbReference type="ARBA" id="ARBA00047069"/>
    </source>
</evidence>
<comment type="similarity">
    <text evidence="3">Belongs to the eukaryotic ribosomal protein eS10 family.</text>
</comment>
<evidence type="ECO:0000256" key="2">
    <source>
        <dbReference type="ARBA" id="ARBA00004604"/>
    </source>
</evidence>
<dbReference type="AlphaFoldDB" id="L9KW32"/>
<dbReference type="Proteomes" id="UP000011518">
    <property type="component" value="Unassembled WGS sequence"/>
</dbReference>
<dbReference type="InterPro" id="IPR037447">
    <property type="entry name" value="Ribosomal_eS10"/>
</dbReference>
<dbReference type="STRING" id="246437.L9KW32"/>
<dbReference type="Gene3D" id="1.10.10.10">
    <property type="entry name" value="Winged helix-like DNA-binding domain superfamily/Winged helix DNA-binding domain"/>
    <property type="match status" value="1"/>
</dbReference>
<proteinExistence type="inferred from homology"/>
<reference evidence="19" key="1">
    <citation type="submission" date="2012-07" db="EMBL/GenBank/DDBJ databases">
        <title>Genome of the Chinese tree shrew, a rising model animal genetically related to primates.</title>
        <authorList>
            <person name="Zhang G."/>
            <person name="Fan Y."/>
            <person name="Yao Y."/>
            <person name="Huang Z."/>
        </authorList>
    </citation>
    <scope>NUCLEOTIDE SEQUENCE [LARGE SCALE GENOMIC DNA]</scope>
</reference>